<protein>
    <submittedName>
        <fullName evidence="8">ABC transporter permease</fullName>
    </submittedName>
</protein>
<dbReference type="RefSeq" id="WP_399643543.1">
    <property type="nucleotide sequence ID" value="NZ_JBITYG010000001.1"/>
</dbReference>
<evidence type="ECO:0000256" key="1">
    <source>
        <dbReference type="ARBA" id="ARBA00004141"/>
    </source>
</evidence>
<dbReference type="PANTHER" id="PTHR43229">
    <property type="entry name" value="NODULATION PROTEIN J"/>
    <property type="match status" value="1"/>
</dbReference>
<evidence type="ECO:0000313" key="9">
    <source>
        <dbReference type="Proteomes" id="UP001614394"/>
    </source>
</evidence>
<evidence type="ECO:0000259" key="7">
    <source>
        <dbReference type="Pfam" id="PF01061"/>
    </source>
</evidence>
<evidence type="ECO:0000256" key="5">
    <source>
        <dbReference type="ARBA" id="ARBA00023251"/>
    </source>
</evidence>
<proteinExistence type="predicted"/>
<feature type="transmembrane region" description="Helical" evidence="6">
    <location>
        <begin position="169"/>
        <end position="197"/>
    </location>
</feature>
<dbReference type="EMBL" id="JBITYG010000001">
    <property type="protein sequence ID" value="MFI9099259.1"/>
    <property type="molecule type" value="Genomic_DNA"/>
</dbReference>
<accession>A0ABW8BYL4</accession>
<feature type="transmembrane region" description="Helical" evidence="6">
    <location>
        <begin position="18"/>
        <end position="38"/>
    </location>
</feature>
<organism evidence="8 9">
    <name type="scientific">Streptomyces fildesensis</name>
    <dbReference type="NCBI Taxonomy" id="375757"/>
    <lineage>
        <taxon>Bacteria</taxon>
        <taxon>Bacillati</taxon>
        <taxon>Actinomycetota</taxon>
        <taxon>Actinomycetes</taxon>
        <taxon>Kitasatosporales</taxon>
        <taxon>Streptomycetaceae</taxon>
        <taxon>Streptomyces</taxon>
    </lineage>
</organism>
<keyword evidence="2 6" id="KW-0812">Transmembrane</keyword>
<keyword evidence="5" id="KW-0046">Antibiotic resistance</keyword>
<name>A0ABW8BYL4_9ACTN</name>
<feature type="transmembrane region" description="Helical" evidence="6">
    <location>
        <begin position="132"/>
        <end position="157"/>
    </location>
</feature>
<dbReference type="InterPro" id="IPR013525">
    <property type="entry name" value="ABC2_TM"/>
</dbReference>
<dbReference type="InterPro" id="IPR051784">
    <property type="entry name" value="Nod_factor_ABC_transporter"/>
</dbReference>
<comment type="caution">
    <text evidence="8">The sequence shown here is derived from an EMBL/GenBank/DDBJ whole genome shotgun (WGS) entry which is preliminary data.</text>
</comment>
<reference evidence="8 9" key="1">
    <citation type="submission" date="2024-10" db="EMBL/GenBank/DDBJ databases">
        <title>The Natural Products Discovery Center: Release of the First 8490 Sequenced Strains for Exploring Actinobacteria Biosynthetic Diversity.</title>
        <authorList>
            <person name="Kalkreuter E."/>
            <person name="Kautsar S.A."/>
            <person name="Yang D."/>
            <person name="Bader C.D."/>
            <person name="Teijaro C.N."/>
            <person name="Fluegel L."/>
            <person name="Davis C.M."/>
            <person name="Simpson J.R."/>
            <person name="Lauterbach L."/>
            <person name="Steele A.D."/>
            <person name="Gui C."/>
            <person name="Meng S."/>
            <person name="Li G."/>
            <person name="Viehrig K."/>
            <person name="Ye F."/>
            <person name="Su P."/>
            <person name="Kiefer A.F."/>
            <person name="Nichols A."/>
            <person name="Cepeda A.J."/>
            <person name="Yan W."/>
            <person name="Fan B."/>
            <person name="Jiang Y."/>
            <person name="Adhikari A."/>
            <person name="Zheng C.-J."/>
            <person name="Schuster L."/>
            <person name="Cowan T.M."/>
            <person name="Smanski M.J."/>
            <person name="Chevrette M.G."/>
            <person name="De Carvalho L.P.S."/>
            <person name="Shen B."/>
        </authorList>
    </citation>
    <scope>NUCLEOTIDE SEQUENCE [LARGE SCALE GENOMIC DNA]</scope>
    <source>
        <strain evidence="8 9">NPDC053399</strain>
    </source>
</reference>
<gene>
    <name evidence="8" type="ORF">ACIGXA_01950</name>
</gene>
<dbReference type="Pfam" id="PF01061">
    <property type="entry name" value="ABC2_membrane"/>
    <property type="match status" value="1"/>
</dbReference>
<dbReference type="PIRSF" id="PIRSF006648">
    <property type="entry name" value="DrrB"/>
    <property type="match status" value="1"/>
</dbReference>
<feature type="transmembrane region" description="Helical" evidence="6">
    <location>
        <begin position="217"/>
        <end position="236"/>
    </location>
</feature>
<evidence type="ECO:0000256" key="4">
    <source>
        <dbReference type="ARBA" id="ARBA00023136"/>
    </source>
</evidence>
<dbReference type="Proteomes" id="UP001614394">
    <property type="component" value="Unassembled WGS sequence"/>
</dbReference>
<evidence type="ECO:0000256" key="2">
    <source>
        <dbReference type="ARBA" id="ARBA00022692"/>
    </source>
</evidence>
<dbReference type="InterPro" id="IPR000412">
    <property type="entry name" value="ABC_2_transport"/>
</dbReference>
<keyword evidence="4 6" id="KW-0472">Membrane</keyword>
<evidence type="ECO:0000256" key="6">
    <source>
        <dbReference type="SAM" id="Phobius"/>
    </source>
</evidence>
<sequence length="245" mass="26549">MTGYLSIEIKRMLRGPRFIIFAIVLPVGLYLMECMLYKGKEIPNGHGITYSAWLMCSLAAYSAFTSSMHTSARVSHERAIGWHRQLRLTPLLPRTYLLSKIAVSMIVALPGPVFVALAGATLQDVHLSFAGWLQITLGIWIAALPCAVLGLVIGLYVAVEHQQMYLQGLVLLFGFLGGLLLPTTGFPGWLTAIVKALPSYWLADVGHGALLHGTRTLVAAVVLAGWTVVLSGAVILNTRREAARA</sequence>
<feature type="transmembrane region" description="Helical" evidence="6">
    <location>
        <begin position="50"/>
        <end position="74"/>
    </location>
</feature>
<feature type="domain" description="ABC-2 type transporter transmembrane" evidence="7">
    <location>
        <begin position="8"/>
        <end position="204"/>
    </location>
</feature>
<evidence type="ECO:0000313" key="8">
    <source>
        <dbReference type="EMBL" id="MFI9099259.1"/>
    </source>
</evidence>
<feature type="transmembrane region" description="Helical" evidence="6">
    <location>
        <begin position="95"/>
        <end position="120"/>
    </location>
</feature>
<evidence type="ECO:0000256" key="3">
    <source>
        <dbReference type="ARBA" id="ARBA00022989"/>
    </source>
</evidence>
<dbReference type="PANTHER" id="PTHR43229:SF3">
    <property type="entry name" value="ABC-TYPE MULTIDRUG TRANSPORT SYSTEM, PERMEASE COMPONENT"/>
    <property type="match status" value="1"/>
</dbReference>
<comment type="subcellular location">
    <subcellularLocation>
        <location evidence="1">Membrane</location>
        <topology evidence="1">Multi-pass membrane protein</topology>
    </subcellularLocation>
</comment>
<keyword evidence="9" id="KW-1185">Reference proteome</keyword>
<keyword evidence="3 6" id="KW-1133">Transmembrane helix</keyword>